<dbReference type="InterPro" id="IPR001507">
    <property type="entry name" value="ZP_dom"/>
</dbReference>
<name>A0A8W8LB30_MAGGI</name>
<organism evidence="3 4">
    <name type="scientific">Magallana gigas</name>
    <name type="common">Pacific oyster</name>
    <name type="synonym">Crassostrea gigas</name>
    <dbReference type="NCBI Taxonomy" id="29159"/>
    <lineage>
        <taxon>Eukaryota</taxon>
        <taxon>Metazoa</taxon>
        <taxon>Spiralia</taxon>
        <taxon>Lophotrochozoa</taxon>
        <taxon>Mollusca</taxon>
        <taxon>Bivalvia</taxon>
        <taxon>Autobranchia</taxon>
        <taxon>Pteriomorphia</taxon>
        <taxon>Ostreida</taxon>
        <taxon>Ostreoidea</taxon>
        <taxon>Ostreidae</taxon>
        <taxon>Magallana</taxon>
    </lineage>
</organism>
<dbReference type="AlphaFoldDB" id="A0A8W8LB30"/>
<feature type="compositionally biased region" description="Polar residues" evidence="1">
    <location>
        <begin position="32"/>
        <end position="41"/>
    </location>
</feature>
<protein>
    <recommendedName>
        <fullName evidence="2">ZP domain-containing protein</fullName>
    </recommendedName>
</protein>
<sequence length="289" mass="32863">MNIQKQHVYQQGDVSVQIVVHDPIIDRKKRQSNTSITSANITPPPPTKTVKQPTTATTTKFIGGHGNHRFNITCKSIPTEGVNETVVHVFKGNEFNGLPENTMEVDGVEMRFKDVNNKNAPDINSIYVGDEFFMFLEYKGEQDYSLVPKRCTAFSGTSLGTTSQKEVELWNWNSSNCTPNSELLQGFKNESSRIIYAEMFGFRFSDSDYITIRCEVGIFPSNTDKKLCNGVGRKRRGIKNVEVKTKFAASEIRVYDNKDMYQMENKSPQKSFDISGWIVLVIATWLNRW</sequence>
<evidence type="ECO:0000256" key="1">
    <source>
        <dbReference type="SAM" id="MobiDB-lite"/>
    </source>
</evidence>
<feature type="domain" description="ZP" evidence="2">
    <location>
        <begin position="1"/>
        <end position="235"/>
    </location>
</feature>
<dbReference type="EnsemblMetazoa" id="G27465.1">
    <property type="protein sequence ID" value="G27465.1:cds"/>
    <property type="gene ID" value="G27465"/>
</dbReference>
<reference evidence="3" key="1">
    <citation type="submission" date="2022-08" db="UniProtKB">
        <authorList>
            <consortium name="EnsemblMetazoa"/>
        </authorList>
    </citation>
    <scope>IDENTIFICATION</scope>
    <source>
        <strain evidence="3">05x7-T-G4-1.051#20</strain>
    </source>
</reference>
<evidence type="ECO:0000313" key="4">
    <source>
        <dbReference type="Proteomes" id="UP000005408"/>
    </source>
</evidence>
<evidence type="ECO:0000313" key="3">
    <source>
        <dbReference type="EnsemblMetazoa" id="G27465.1:cds"/>
    </source>
</evidence>
<dbReference type="PROSITE" id="PS51034">
    <property type="entry name" value="ZP_2"/>
    <property type="match status" value="1"/>
</dbReference>
<dbReference type="Proteomes" id="UP000005408">
    <property type="component" value="Unassembled WGS sequence"/>
</dbReference>
<keyword evidence="4" id="KW-1185">Reference proteome</keyword>
<feature type="region of interest" description="Disordered" evidence="1">
    <location>
        <begin position="29"/>
        <end position="54"/>
    </location>
</feature>
<evidence type="ECO:0000259" key="2">
    <source>
        <dbReference type="PROSITE" id="PS51034"/>
    </source>
</evidence>
<accession>A0A8W8LB30</accession>
<proteinExistence type="predicted"/>